<feature type="compositionally biased region" description="Basic and acidic residues" evidence="1">
    <location>
        <begin position="140"/>
        <end position="149"/>
    </location>
</feature>
<feature type="compositionally biased region" description="Polar residues" evidence="1">
    <location>
        <begin position="29"/>
        <end position="42"/>
    </location>
</feature>
<dbReference type="AlphaFoldDB" id="A0A9P8UNV3"/>
<comment type="caution">
    <text evidence="2">The sequence shown here is derived from an EMBL/GenBank/DDBJ whole genome shotgun (WGS) entry which is preliminary data.</text>
</comment>
<dbReference type="EMBL" id="JAGPXC010000003">
    <property type="protein sequence ID" value="KAH6655490.1"/>
    <property type="molecule type" value="Genomic_DNA"/>
</dbReference>
<keyword evidence="3" id="KW-1185">Reference proteome</keyword>
<feature type="region of interest" description="Disordered" evidence="1">
    <location>
        <begin position="106"/>
        <end position="168"/>
    </location>
</feature>
<organism evidence="2 3">
    <name type="scientific">Truncatella angustata</name>
    <dbReference type="NCBI Taxonomy" id="152316"/>
    <lineage>
        <taxon>Eukaryota</taxon>
        <taxon>Fungi</taxon>
        <taxon>Dikarya</taxon>
        <taxon>Ascomycota</taxon>
        <taxon>Pezizomycotina</taxon>
        <taxon>Sordariomycetes</taxon>
        <taxon>Xylariomycetidae</taxon>
        <taxon>Amphisphaeriales</taxon>
        <taxon>Sporocadaceae</taxon>
        <taxon>Truncatella</taxon>
    </lineage>
</organism>
<evidence type="ECO:0000256" key="1">
    <source>
        <dbReference type="SAM" id="MobiDB-lite"/>
    </source>
</evidence>
<feature type="region of interest" description="Disordered" evidence="1">
    <location>
        <begin position="1"/>
        <end position="43"/>
    </location>
</feature>
<dbReference type="GeneID" id="70136002"/>
<gene>
    <name evidence="2" type="ORF">BKA67DRAFT_657425</name>
</gene>
<dbReference type="RefSeq" id="XP_045959755.1">
    <property type="nucleotide sequence ID" value="XM_046107111.1"/>
</dbReference>
<accession>A0A9P8UNV3</accession>
<evidence type="ECO:0000313" key="2">
    <source>
        <dbReference type="EMBL" id="KAH6655490.1"/>
    </source>
</evidence>
<protein>
    <submittedName>
        <fullName evidence="2">Uncharacterized protein</fullName>
    </submittedName>
</protein>
<feature type="compositionally biased region" description="Basic and acidic residues" evidence="1">
    <location>
        <begin position="119"/>
        <end position="131"/>
    </location>
</feature>
<proteinExistence type="predicted"/>
<feature type="compositionally biased region" description="Basic residues" evidence="1">
    <location>
        <begin position="150"/>
        <end position="168"/>
    </location>
</feature>
<sequence length="168" mass="18635">MTSSSSGTFSSHRRSSSRDYDTGFPEMPRTTNWRHPEANTSPDACISAEDVDVAKAAHRHRRSFLYHKYKRTTSHGFIASAMEQEYLTPKEKAALEASDSAIGLEDSNALVAGENPARLSKDGTESMDRMDGSPASLADSHFEHGESPRKRSLFSRIRSHSIRHHSGD</sequence>
<dbReference type="OrthoDB" id="5209158at2759"/>
<dbReference type="Proteomes" id="UP000758603">
    <property type="component" value="Unassembled WGS sequence"/>
</dbReference>
<reference evidence="2" key="1">
    <citation type="journal article" date="2021" name="Nat. Commun.">
        <title>Genetic determinants of endophytism in the Arabidopsis root mycobiome.</title>
        <authorList>
            <person name="Mesny F."/>
            <person name="Miyauchi S."/>
            <person name="Thiergart T."/>
            <person name="Pickel B."/>
            <person name="Atanasova L."/>
            <person name="Karlsson M."/>
            <person name="Huettel B."/>
            <person name="Barry K.W."/>
            <person name="Haridas S."/>
            <person name="Chen C."/>
            <person name="Bauer D."/>
            <person name="Andreopoulos W."/>
            <person name="Pangilinan J."/>
            <person name="LaButti K."/>
            <person name="Riley R."/>
            <person name="Lipzen A."/>
            <person name="Clum A."/>
            <person name="Drula E."/>
            <person name="Henrissat B."/>
            <person name="Kohler A."/>
            <person name="Grigoriev I.V."/>
            <person name="Martin F.M."/>
            <person name="Hacquard S."/>
        </authorList>
    </citation>
    <scope>NUCLEOTIDE SEQUENCE</scope>
    <source>
        <strain evidence="2">MPI-SDFR-AT-0073</strain>
    </source>
</reference>
<name>A0A9P8UNV3_9PEZI</name>
<feature type="compositionally biased region" description="Low complexity" evidence="1">
    <location>
        <begin position="1"/>
        <end position="10"/>
    </location>
</feature>
<evidence type="ECO:0000313" key="3">
    <source>
        <dbReference type="Proteomes" id="UP000758603"/>
    </source>
</evidence>